<comment type="caution">
    <text evidence="1">The sequence shown here is derived from an EMBL/GenBank/DDBJ whole genome shotgun (WGS) entry which is preliminary data.</text>
</comment>
<sequence>MARKSNSIWVYVRTGSPGSCCGRASPGVVLTEEFALSQKLPGKHSAANTFQSRATSSQAFLEEAAAHRSQGLRVALMTRLALQSDFCHIYSI</sequence>
<evidence type="ECO:0000313" key="2">
    <source>
        <dbReference type="Proteomes" id="UP000314294"/>
    </source>
</evidence>
<protein>
    <submittedName>
        <fullName evidence="1">Uncharacterized protein</fullName>
    </submittedName>
</protein>
<gene>
    <name evidence="1" type="ORF">EYF80_006139</name>
</gene>
<proteinExistence type="predicted"/>
<keyword evidence="2" id="KW-1185">Reference proteome</keyword>
<reference evidence="1 2" key="1">
    <citation type="submission" date="2019-03" db="EMBL/GenBank/DDBJ databases">
        <title>First draft genome of Liparis tanakae, snailfish: a comprehensive survey of snailfish specific genes.</title>
        <authorList>
            <person name="Kim W."/>
            <person name="Song I."/>
            <person name="Jeong J.-H."/>
            <person name="Kim D."/>
            <person name="Kim S."/>
            <person name="Ryu S."/>
            <person name="Song J.Y."/>
            <person name="Lee S.K."/>
        </authorList>
    </citation>
    <scope>NUCLEOTIDE SEQUENCE [LARGE SCALE GENOMIC DNA]</scope>
    <source>
        <tissue evidence="1">Muscle</tissue>
    </source>
</reference>
<accession>A0A4Z2J101</accession>
<dbReference type="AlphaFoldDB" id="A0A4Z2J101"/>
<organism evidence="1 2">
    <name type="scientific">Liparis tanakae</name>
    <name type="common">Tanaka's snailfish</name>
    <dbReference type="NCBI Taxonomy" id="230148"/>
    <lineage>
        <taxon>Eukaryota</taxon>
        <taxon>Metazoa</taxon>
        <taxon>Chordata</taxon>
        <taxon>Craniata</taxon>
        <taxon>Vertebrata</taxon>
        <taxon>Euteleostomi</taxon>
        <taxon>Actinopterygii</taxon>
        <taxon>Neopterygii</taxon>
        <taxon>Teleostei</taxon>
        <taxon>Neoteleostei</taxon>
        <taxon>Acanthomorphata</taxon>
        <taxon>Eupercaria</taxon>
        <taxon>Perciformes</taxon>
        <taxon>Cottioidei</taxon>
        <taxon>Cottales</taxon>
        <taxon>Liparidae</taxon>
        <taxon>Liparis</taxon>
    </lineage>
</organism>
<evidence type="ECO:0000313" key="1">
    <source>
        <dbReference type="EMBL" id="TNN83621.1"/>
    </source>
</evidence>
<dbReference type="EMBL" id="SRLO01000032">
    <property type="protein sequence ID" value="TNN83621.1"/>
    <property type="molecule type" value="Genomic_DNA"/>
</dbReference>
<name>A0A4Z2J101_9TELE</name>
<dbReference type="Proteomes" id="UP000314294">
    <property type="component" value="Unassembled WGS sequence"/>
</dbReference>